<dbReference type="Pfam" id="PF13439">
    <property type="entry name" value="Glyco_transf_4"/>
    <property type="match status" value="1"/>
</dbReference>
<evidence type="ECO:0000313" key="4">
    <source>
        <dbReference type="Proteomes" id="UP000295620"/>
    </source>
</evidence>
<proteinExistence type="predicted"/>
<gene>
    <name evidence="3" type="ORF">ATK78_2092</name>
</gene>
<dbReference type="InterPro" id="IPR001296">
    <property type="entry name" value="Glyco_trans_1"/>
</dbReference>
<sequence>MQKKTVYVLMPRNSRAWRGAEALWVTAAGWAGAAEQHYGSSWIGTSDTVAKAEDVLHYPLGSTTVVNTDKKGKYPWLPMVFKTLLKDILLKRSQPKEWAIEKDGPWKDETVKMVWEQHDLFPGPGYKIAKKLKVPFVLYVHGPAVWEASKWGVKRPVWGNWLEKNIEAASLKRADLVACVTEEVRQKLIDMGVQEHKTLVSPMSVDNKLFYPGKDVQHLKKELKIEHKTVIGWTGSFRSFHGLDTVVKAFLKIHKNHPDTVLILVGDGSEKEHIERLVHKMELQHVVLFPGRKPFAEIPDYVACFDIALVSAKTAEGFHYSPIKLREYMAAGKAAIAPLAGDLPLQFTEGEQVLFYEAGNEEHLESRLQLLINDVPFRNALGRNANEFVTSSSTWLHELKKVIAKLEANTL</sequence>
<keyword evidence="3" id="KW-0808">Transferase</keyword>
<comment type="caution">
    <text evidence="3">The sequence shown here is derived from an EMBL/GenBank/DDBJ whole genome shotgun (WGS) entry which is preliminary data.</text>
</comment>
<organism evidence="3 4">
    <name type="scientific">Pedobacter metabolipauper</name>
    <dbReference type="NCBI Taxonomy" id="425513"/>
    <lineage>
        <taxon>Bacteria</taxon>
        <taxon>Pseudomonadati</taxon>
        <taxon>Bacteroidota</taxon>
        <taxon>Sphingobacteriia</taxon>
        <taxon>Sphingobacteriales</taxon>
        <taxon>Sphingobacteriaceae</taxon>
        <taxon>Pedobacter</taxon>
    </lineage>
</organism>
<evidence type="ECO:0000313" key="3">
    <source>
        <dbReference type="EMBL" id="TDQ09933.1"/>
    </source>
</evidence>
<feature type="domain" description="Glycosyltransferase subfamily 4-like N-terminal" evidence="2">
    <location>
        <begin position="122"/>
        <end position="206"/>
    </location>
</feature>
<dbReference type="EMBL" id="SNYC01000004">
    <property type="protein sequence ID" value="TDQ09933.1"/>
    <property type="molecule type" value="Genomic_DNA"/>
</dbReference>
<dbReference type="PANTHER" id="PTHR45947">
    <property type="entry name" value="SULFOQUINOVOSYL TRANSFERASE SQD2"/>
    <property type="match status" value="1"/>
</dbReference>
<dbReference type="SUPFAM" id="SSF53756">
    <property type="entry name" value="UDP-Glycosyltransferase/glycogen phosphorylase"/>
    <property type="match status" value="1"/>
</dbReference>
<dbReference type="InterPro" id="IPR028098">
    <property type="entry name" value="Glyco_trans_4-like_N"/>
</dbReference>
<accession>A0A4R6SXL1</accession>
<feature type="domain" description="Glycosyl transferase family 1" evidence="1">
    <location>
        <begin position="220"/>
        <end position="387"/>
    </location>
</feature>
<dbReference type="OrthoDB" id="9811902at2"/>
<dbReference type="RefSeq" id="WP_133575981.1">
    <property type="nucleotide sequence ID" value="NZ_SNYC01000004.1"/>
</dbReference>
<dbReference type="PANTHER" id="PTHR45947:SF3">
    <property type="entry name" value="SULFOQUINOVOSYL TRANSFERASE SQD2"/>
    <property type="match status" value="1"/>
</dbReference>
<dbReference type="AlphaFoldDB" id="A0A4R6SXL1"/>
<reference evidence="3 4" key="1">
    <citation type="submission" date="2019-03" db="EMBL/GenBank/DDBJ databases">
        <title>Genomic Encyclopedia of Archaeal and Bacterial Type Strains, Phase II (KMG-II): from individual species to whole genera.</title>
        <authorList>
            <person name="Goeker M."/>
        </authorList>
    </citation>
    <scope>NUCLEOTIDE SEQUENCE [LARGE SCALE GENOMIC DNA]</scope>
    <source>
        <strain evidence="3 4">DSM 19035</strain>
    </source>
</reference>
<name>A0A4R6SXL1_9SPHI</name>
<dbReference type="Pfam" id="PF00534">
    <property type="entry name" value="Glycos_transf_1"/>
    <property type="match status" value="1"/>
</dbReference>
<evidence type="ECO:0000259" key="2">
    <source>
        <dbReference type="Pfam" id="PF13439"/>
    </source>
</evidence>
<protein>
    <submittedName>
        <fullName evidence="3">Glycosyltransferase involved in cell wall biosynthesis</fullName>
    </submittedName>
</protein>
<dbReference type="Gene3D" id="3.40.50.2000">
    <property type="entry name" value="Glycogen Phosphorylase B"/>
    <property type="match status" value="2"/>
</dbReference>
<dbReference type="Proteomes" id="UP000295620">
    <property type="component" value="Unassembled WGS sequence"/>
</dbReference>
<evidence type="ECO:0000259" key="1">
    <source>
        <dbReference type="Pfam" id="PF00534"/>
    </source>
</evidence>
<keyword evidence="4" id="KW-1185">Reference proteome</keyword>
<dbReference type="GO" id="GO:0016758">
    <property type="term" value="F:hexosyltransferase activity"/>
    <property type="evidence" value="ECO:0007669"/>
    <property type="project" value="TreeGrafter"/>
</dbReference>
<dbReference type="InterPro" id="IPR050194">
    <property type="entry name" value="Glycosyltransferase_grp1"/>
</dbReference>